<keyword evidence="4" id="KW-0762">Sugar transport</keyword>
<dbReference type="Proteomes" id="UP000005699">
    <property type="component" value="Unassembled WGS sequence"/>
</dbReference>
<keyword evidence="10 12" id="KW-0472">Membrane</keyword>
<dbReference type="InterPro" id="IPR018113">
    <property type="entry name" value="PTrfase_EIIB_Cys"/>
</dbReference>
<proteinExistence type="predicted"/>
<evidence type="ECO:0000256" key="10">
    <source>
        <dbReference type="ARBA" id="ARBA00023136"/>
    </source>
</evidence>
<evidence type="ECO:0000256" key="9">
    <source>
        <dbReference type="ARBA" id="ARBA00022989"/>
    </source>
</evidence>
<dbReference type="InterPro" id="IPR001996">
    <property type="entry name" value="PTS_IIB_1"/>
</dbReference>
<keyword evidence="5 14" id="KW-0808">Transferase</keyword>
<dbReference type="PANTHER" id="PTHR30175">
    <property type="entry name" value="PHOSPHOTRANSFERASE SYSTEM TRANSPORT PROTEIN"/>
    <property type="match status" value="1"/>
</dbReference>
<evidence type="ECO:0000256" key="8">
    <source>
        <dbReference type="ARBA" id="ARBA00022777"/>
    </source>
</evidence>
<dbReference type="Gene3D" id="3.30.1360.60">
    <property type="entry name" value="Glucose permease domain IIB"/>
    <property type="match status" value="1"/>
</dbReference>
<dbReference type="GO" id="GO:0009401">
    <property type="term" value="P:phosphoenolpyruvate-dependent sugar phosphotransferase system"/>
    <property type="evidence" value="ECO:0007669"/>
    <property type="project" value="UniProtKB-KW"/>
</dbReference>
<evidence type="ECO:0000256" key="5">
    <source>
        <dbReference type="ARBA" id="ARBA00022679"/>
    </source>
</evidence>
<dbReference type="AlphaFoldDB" id="E8JNL6"/>
<comment type="subcellular location">
    <subcellularLocation>
        <location evidence="1">Cell membrane</location>
        <topology evidence="1">Multi-pass membrane protein</topology>
    </subcellularLocation>
</comment>
<evidence type="ECO:0000313" key="15">
    <source>
        <dbReference type="Proteomes" id="UP000005699"/>
    </source>
</evidence>
<dbReference type="PROSITE" id="PS01035">
    <property type="entry name" value="PTS_EIIB_TYPE_1_CYS"/>
    <property type="match status" value="1"/>
</dbReference>
<evidence type="ECO:0000256" key="11">
    <source>
        <dbReference type="PROSITE-ProRule" id="PRU00421"/>
    </source>
</evidence>
<gene>
    <name evidence="14" type="ORF">HMPREF0819_0589</name>
</gene>
<accession>E8JNL6</accession>
<evidence type="ECO:0000256" key="1">
    <source>
        <dbReference type="ARBA" id="ARBA00004651"/>
    </source>
</evidence>
<protein>
    <submittedName>
        <fullName evidence="14">Phosphotransferase system, EIIB</fullName>
    </submittedName>
</protein>
<keyword evidence="7 12" id="KW-0812">Transmembrane</keyword>
<dbReference type="GO" id="GO:0008982">
    <property type="term" value="F:protein-N(PI)-phosphohistidine-sugar phosphotransferase activity"/>
    <property type="evidence" value="ECO:0007669"/>
    <property type="project" value="InterPro"/>
</dbReference>
<dbReference type="InterPro" id="IPR050558">
    <property type="entry name" value="PTS_Sugar-Specific_Components"/>
</dbReference>
<feature type="active site" description="Phosphocysteine intermediate; for EIIB activity" evidence="11">
    <location>
        <position position="27"/>
    </location>
</feature>
<dbReference type="InterPro" id="IPR036878">
    <property type="entry name" value="Glu_permease_IIB"/>
</dbReference>
<dbReference type="CDD" id="cd00212">
    <property type="entry name" value="PTS_IIB_glc"/>
    <property type="match status" value="1"/>
</dbReference>
<reference evidence="14 15" key="1">
    <citation type="submission" date="2010-12" db="EMBL/GenBank/DDBJ databases">
        <authorList>
            <person name="Muzny D."/>
            <person name="Qin X."/>
            <person name="Deng J."/>
            <person name="Jiang H."/>
            <person name="Liu Y."/>
            <person name="Qu J."/>
            <person name="Song X.-Z."/>
            <person name="Zhang L."/>
            <person name="Thornton R."/>
            <person name="Coyle M."/>
            <person name="Francisco L."/>
            <person name="Jackson L."/>
            <person name="Javaid M."/>
            <person name="Korchina V."/>
            <person name="Kovar C."/>
            <person name="Mata R."/>
            <person name="Mathew T."/>
            <person name="Ngo R."/>
            <person name="Nguyen L."/>
            <person name="Nguyen N."/>
            <person name="Okwuonu G."/>
            <person name="Ongeri F."/>
            <person name="Pham C."/>
            <person name="Simmons D."/>
            <person name="Wilczek-Boney K."/>
            <person name="Hale W."/>
            <person name="Jakkamsetti A."/>
            <person name="Pham P."/>
            <person name="Ruth R."/>
            <person name="San Lucas F."/>
            <person name="Warren J."/>
            <person name="Zhang J."/>
            <person name="Zhao Z."/>
            <person name="Zhou C."/>
            <person name="Zhu D."/>
            <person name="Lee S."/>
            <person name="Bess C."/>
            <person name="Blankenburg K."/>
            <person name="Forbes L."/>
            <person name="Fu Q."/>
            <person name="Gubbala S."/>
            <person name="Hirani K."/>
            <person name="Jayaseelan J.C."/>
            <person name="Lara F."/>
            <person name="Munidasa M."/>
            <person name="Palculict T."/>
            <person name="Patil S."/>
            <person name="Pu L.-L."/>
            <person name="Saada N."/>
            <person name="Tang L."/>
            <person name="Weissenberger G."/>
            <person name="Zhu Y."/>
            <person name="Hemphill L."/>
            <person name="Shang Y."/>
            <person name="Youmans B."/>
            <person name="Ayvaz T."/>
            <person name="Ross M."/>
            <person name="Santibanez J."/>
            <person name="Aqrawi P."/>
            <person name="Gross S."/>
            <person name="Joshi V."/>
            <person name="Fowler G."/>
            <person name="Nazareth L."/>
            <person name="Reid J."/>
            <person name="Worley K."/>
            <person name="Petrosino J."/>
            <person name="Highlander S."/>
            <person name="Gibbs R."/>
        </authorList>
    </citation>
    <scope>NUCLEOTIDE SEQUENCE [LARGE SCALE GENOMIC DNA]</scope>
    <source>
        <strain evidence="14 15">ATCC 9812</strain>
    </source>
</reference>
<dbReference type="eggNOG" id="COG1263">
    <property type="taxonomic scope" value="Bacteria"/>
</dbReference>
<keyword evidence="8" id="KW-0418">Kinase</keyword>
<sequence length="190" mass="20668">MAKYTELAQDILAHVGGKENVNSLKHCVTRLRFDLKDESKADDDYLKQRDGVVTVVKSGGQYQVVIGNHVPDVYDEVLKVGGIAAGGSLDIDEGDGPKGNLFDRFVSLVSSIFQPFLGPLAAAGIIKGIVAIMAACGLSADKSSMYVILNATGDGFFQFLPIVALRSMNLLRLQLQLLLFIQIFQHLYQH</sequence>
<keyword evidence="2" id="KW-0813">Transport</keyword>
<evidence type="ECO:0000256" key="4">
    <source>
        <dbReference type="ARBA" id="ARBA00022597"/>
    </source>
</evidence>
<name>E8JNL6_STREI</name>
<feature type="transmembrane region" description="Helical" evidence="12">
    <location>
        <begin position="145"/>
        <end position="164"/>
    </location>
</feature>
<feature type="transmembrane region" description="Helical" evidence="12">
    <location>
        <begin position="116"/>
        <end position="138"/>
    </location>
</feature>
<dbReference type="Pfam" id="PF00367">
    <property type="entry name" value="PTS_EIIB"/>
    <property type="match status" value="1"/>
</dbReference>
<evidence type="ECO:0000256" key="6">
    <source>
        <dbReference type="ARBA" id="ARBA00022683"/>
    </source>
</evidence>
<keyword evidence="3" id="KW-1003">Cell membrane</keyword>
<dbReference type="HOGENOM" id="CLU_012312_8_3_9"/>
<dbReference type="PROSITE" id="PS51098">
    <property type="entry name" value="PTS_EIIB_TYPE_1"/>
    <property type="match status" value="1"/>
</dbReference>
<evidence type="ECO:0000256" key="3">
    <source>
        <dbReference type="ARBA" id="ARBA00022475"/>
    </source>
</evidence>
<dbReference type="FunFam" id="3.30.1360.60:FF:000001">
    <property type="entry name" value="PTS system glucose-specific IIBC component PtsG"/>
    <property type="match status" value="1"/>
</dbReference>
<comment type="caution">
    <text evidence="14">The sequence shown here is derived from an EMBL/GenBank/DDBJ whole genome shotgun (WGS) entry which is preliminary data.</text>
</comment>
<feature type="domain" description="PTS EIIB type-1" evidence="13">
    <location>
        <begin position="5"/>
        <end position="87"/>
    </location>
</feature>
<dbReference type="GO" id="GO:0090589">
    <property type="term" value="F:protein-phosphocysteine-trehalose phosphotransferase system transporter activity"/>
    <property type="evidence" value="ECO:0007669"/>
    <property type="project" value="TreeGrafter"/>
</dbReference>
<dbReference type="SUPFAM" id="SSF55604">
    <property type="entry name" value="Glucose permease domain IIB"/>
    <property type="match status" value="1"/>
</dbReference>
<dbReference type="PANTHER" id="PTHR30175:SF1">
    <property type="entry name" value="PTS SYSTEM ARBUTIN-, CELLOBIOSE-, AND SALICIN-SPECIFIC EIIBC COMPONENT-RELATED"/>
    <property type="match status" value="1"/>
</dbReference>
<dbReference type="EMBL" id="AEVB01000018">
    <property type="protein sequence ID" value="EFW89215.1"/>
    <property type="molecule type" value="Genomic_DNA"/>
</dbReference>
<keyword evidence="6" id="KW-0598">Phosphotransferase system</keyword>
<dbReference type="GO" id="GO:0015771">
    <property type="term" value="P:trehalose transport"/>
    <property type="evidence" value="ECO:0007669"/>
    <property type="project" value="TreeGrafter"/>
</dbReference>
<dbReference type="GO" id="GO:0005886">
    <property type="term" value="C:plasma membrane"/>
    <property type="evidence" value="ECO:0007669"/>
    <property type="project" value="UniProtKB-SubCell"/>
</dbReference>
<dbReference type="eggNOG" id="COG1264">
    <property type="taxonomic scope" value="Bacteria"/>
</dbReference>
<evidence type="ECO:0000256" key="12">
    <source>
        <dbReference type="SAM" id="Phobius"/>
    </source>
</evidence>
<dbReference type="GO" id="GO:0016301">
    <property type="term" value="F:kinase activity"/>
    <property type="evidence" value="ECO:0007669"/>
    <property type="project" value="UniProtKB-KW"/>
</dbReference>
<evidence type="ECO:0000256" key="7">
    <source>
        <dbReference type="ARBA" id="ARBA00022692"/>
    </source>
</evidence>
<organism evidence="14 15">
    <name type="scientific">Streptococcus equinus ATCC 9812</name>
    <dbReference type="NCBI Taxonomy" id="525379"/>
    <lineage>
        <taxon>Bacteria</taxon>
        <taxon>Bacillati</taxon>
        <taxon>Bacillota</taxon>
        <taxon>Bacilli</taxon>
        <taxon>Lactobacillales</taxon>
        <taxon>Streptococcaceae</taxon>
        <taxon>Streptococcus</taxon>
    </lineage>
</organism>
<evidence type="ECO:0000313" key="14">
    <source>
        <dbReference type="EMBL" id="EFW89215.1"/>
    </source>
</evidence>
<evidence type="ECO:0000259" key="13">
    <source>
        <dbReference type="PROSITE" id="PS51098"/>
    </source>
</evidence>
<evidence type="ECO:0000256" key="2">
    <source>
        <dbReference type="ARBA" id="ARBA00022448"/>
    </source>
</evidence>
<keyword evidence="9 12" id="KW-1133">Transmembrane helix</keyword>